<organism evidence="2 3">
    <name type="scientific">Desulfovibrio porci</name>
    <dbReference type="NCBI Taxonomy" id="2605782"/>
    <lineage>
        <taxon>Bacteria</taxon>
        <taxon>Pseudomonadati</taxon>
        <taxon>Thermodesulfobacteriota</taxon>
        <taxon>Desulfovibrionia</taxon>
        <taxon>Desulfovibrionales</taxon>
        <taxon>Desulfovibrionaceae</taxon>
        <taxon>Desulfovibrio</taxon>
    </lineage>
</organism>
<feature type="chain" id="PRO_5026958613" evidence="1">
    <location>
        <begin position="23"/>
        <end position="167"/>
    </location>
</feature>
<protein>
    <submittedName>
        <fullName evidence="2">Periplasmic heavy metal sensor</fullName>
    </submittedName>
</protein>
<dbReference type="AlphaFoldDB" id="A0A6L5XNW3"/>
<evidence type="ECO:0000313" key="2">
    <source>
        <dbReference type="EMBL" id="MSS28880.1"/>
    </source>
</evidence>
<dbReference type="InterPro" id="IPR025961">
    <property type="entry name" value="Metal_resist"/>
</dbReference>
<dbReference type="EMBL" id="VUMH01000016">
    <property type="protein sequence ID" value="MSS28880.1"/>
    <property type="molecule type" value="Genomic_DNA"/>
</dbReference>
<dbReference type="Gene3D" id="1.20.120.1490">
    <property type="match status" value="1"/>
</dbReference>
<reference evidence="2 3" key="1">
    <citation type="submission" date="2019-09" db="EMBL/GenBank/DDBJ databases">
        <title>In-depth cultivation of the pig gut microbiome towards novel bacterial diversity and tailored functional studies.</title>
        <authorList>
            <person name="Wylensek D."/>
            <person name="Hitch T.C.A."/>
            <person name="Clavel T."/>
        </authorList>
    </citation>
    <scope>NUCLEOTIDE SEQUENCE [LARGE SCALE GENOMIC DNA]</scope>
    <source>
        <strain evidence="2 3">PG-178-WT-4</strain>
    </source>
</reference>
<proteinExistence type="predicted"/>
<dbReference type="RefSeq" id="WP_154512731.1">
    <property type="nucleotide sequence ID" value="NZ_VUMH01000016.1"/>
</dbReference>
<name>A0A6L5XNW3_9BACT</name>
<dbReference type="Pfam" id="PF13801">
    <property type="entry name" value="Metal_resist"/>
    <property type="match status" value="1"/>
</dbReference>
<keyword evidence="3" id="KW-1185">Reference proteome</keyword>
<sequence length="167" mass="18266">MVSSRFILSALLAAALTGGALVTDSMARSRDNSFDDSYSCEGCPGGYGPGYGWNRNAALSPEQQDKYTKIVSEYAKRMAPIQDQIFIKRQELRALQNSTNPDVKAVRETATELTKLNNQLGDLHDEMARRIEKEVGEPAGEARSGGYGPGYHMRGHGMGYGHGMGRY</sequence>
<evidence type="ECO:0000313" key="3">
    <source>
        <dbReference type="Proteomes" id="UP000477488"/>
    </source>
</evidence>
<evidence type="ECO:0000256" key="1">
    <source>
        <dbReference type="SAM" id="SignalP"/>
    </source>
</evidence>
<comment type="caution">
    <text evidence="2">The sequence shown here is derived from an EMBL/GenBank/DDBJ whole genome shotgun (WGS) entry which is preliminary data.</text>
</comment>
<dbReference type="Proteomes" id="UP000477488">
    <property type="component" value="Unassembled WGS sequence"/>
</dbReference>
<accession>A0A6L5XNW3</accession>
<keyword evidence="1" id="KW-0732">Signal</keyword>
<feature type="signal peptide" evidence="1">
    <location>
        <begin position="1"/>
        <end position="22"/>
    </location>
</feature>
<gene>
    <name evidence="2" type="ORF">FYJ44_12760</name>
</gene>